<feature type="domain" description="Malic enzyme N-terminal" evidence="5">
    <location>
        <begin position="113"/>
        <end position="246"/>
    </location>
</feature>
<dbReference type="PRINTS" id="PR00072">
    <property type="entry name" value="MALOXRDTASE"/>
</dbReference>
<feature type="domain" description="Malic enzyme NAD-binding" evidence="4">
    <location>
        <begin position="258"/>
        <end position="480"/>
    </location>
</feature>
<dbReference type="SMART" id="SM00919">
    <property type="entry name" value="Malic_M"/>
    <property type="match status" value="1"/>
</dbReference>
<dbReference type="SUPFAM" id="SSF53223">
    <property type="entry name" value="Aminoacid dehydrogenase-like, N-terminal domain"/>
    <property type="match status" value="1"/>
</dbReference>
<dbReference type="InterPro" id="IPR012301">
    <property type="entry name" value="Malic_N_dom"/>
</dbReference>
<sequence length="489" mass="51320">MRVPGTRANATTSTAKERIDVATVPSVSYSITVRLEVPAGGKAVSQLTHAVENAGGVVTALDVTNAGHEKLRIDVTCAARDTDHAQTIVDSLDSVEGVALHKVSDRTFLMHLGGKIEMQSKVPLRNRDELSMAYTPGVARVSLAIARNPEDARRLTIKRNTVAVVSDGSAVLGLGNIGPAAALPVMEGKAALFKRFAGIDAWPLCLDTQDVDTIVEIVRCIAPGFGGINLEDISAPRCFEIERRLRELLDIPVFHDDQHGTAICVLAALTNALRVVGKSLPEVRIAMAGAGAAGNAVLRLLLAAGARHVVVCDYLGAVHLRRDDLDDSLRWIAENTNAEGYAGDLRGAVKGADVFIGVSAPGILTGDDIATMADSAVVFALANPEPEVSPDDAREHAAVVATGRSDYPNQINNVLAFPGVFRGLLDAQSRTVTEAMLLAAANALANVVSEEELGPNYIIPSVFHPDVAGAVAAAVRESAGGKVRGLTEL</sequence>
<keyword evidence="7" id="KW-1185">Reference proteome</keyword>
<dbReference type="InterPro" id="IPR012302">
    <property type="entry name" value="Malic_NAD-bd"/>
</dbReference>
<dbReference type="CDD" id="cd05311">
    <property type="entry name" value="NAD_bind_2_malic_enz"/>
    <property type="match status" value="1"/>
</dbReference>
<comment type="caution">
    <text evidence="6">The sequence shown here is derived from an EMBL/GenBank/DDBJ whole genome shotgun (WGS) entry which is preliminary data.</text>
</comment>
<dbReference type="GO" id="GO:0004470">
    <property type="term" value="F:malic enzyme activity"/>
    <property type="evidence" value="ECO:0007669"/>
    <property type="project" value="InterPro"/>
</dbReference>
<evidence type="ECO:0000259" key="4">
    <source>
        <dbReference type="SMART" id="SM00919"/>
    </source>
</evidence>
<dbReference type="Pfam" id="PF00390">
    <property type="entry name" value="malic"/>
    <property type="match status" value="1"/>
</dbReference>
<dbReference type="SMART" id="SM01274">
    <property type="entry name" value="malic"/>
    <property type="match status" value="1"/>
</dbReference>
<comment type="similarity">
    <text evidence="1 3">Belongs to the malic enzymes family.</text>
</comment>
<dbReference type="Proteomes" id="UP000655287">
    <property type="component" value="Unassembled WGS sequence"/>
</dbReference>
<dbReference type="AlphaFoldDB" id="A0A919UZ20"/>
<proteinExistence type="inferred from homology"/>
<dbReference type="PANTHER" id="PTHR43237">
    <property type="entry name" value="NADP-DEPENDENT MALIC ENZYME"/>
    <property type="match status" value="1"/>
</dbReference>
<dbReference type="GO" id="GO:0016616">
    <property type="term" value="F:oxidoreductase activity, acting on the CH-OH group of donors, NAD or NADP as acceptor"/>
    <property type="evidence" value="ECO:0007669"/>
    <property type="project" value="InterPro"/>
</dbReference>
<reference evidence="6" key="1">
    <citation type="submission" date="2021-01" db="EMBL/GenBank/DDBJ databases">
        <title>Whole genome shotgun sequence of Sphaerisporangium rufum NBRC 109079.</title>
        <authorList>
            <person name="Komaki H."/>
            <person name="Tamura T."/>
        </authorList>
    </citation>
    <scope>NUCLEOTIDE SEQUENCE</scope>
    <source>
        <strain evidence="6">NBRC 109079</strain>
    </source>
</reference>
<keyword evidence="2" id="KW-0560">Oxidoreductase</keyword>
<dbReference type="Gene3D" id="3.40.50.720">
    <property type="entry name" value="NAD(P)-binding Rossmann-like Domain"/>
    <property type="match status" value="1"/>
</dbReference>
<organism evidence="6 7">
    <name type="scientific">Sphaerisporangium rufum</name>
    <dbReference type="NCBI Taxonomy" id="1381558"/>
    <lineage>
        <taxon>Bacteria</taxon>
        <taxon>Bacillati</taxon>
        <taxon>Actinomycetota</taxon>
        <taxon>Actinomycetes</taxon>
        <taxon>Streptosporangiales</taxon>
        <taxon>Streptosporangiaceae</taxon>
        <taxon>Sphaerisporangium</taxon>
    </lineage>
</organism>
<evidence type="ECO:0000259" key="5">
    <source>
        <dbReference type="SMART" id="SM01274"/>
    </source>
</evidence>
<dbReference type="Pfam" id="PF03949">
    <property type="entry name" value="Malic_M"/>
    <property type="match status" value="1"/>
</dbReference>
<keyword evidence="3" id="KW-0479">Metal-binding</keyword>
<dbReference type="InterPro" id="IPR045213">
    <property type="entry name" value="Malic_NAD-bd_bact_type"/>
</dbReference>
<name>A0A919UZ20_9ACTN</name>
<dbReference type="InterPro" id="IPR046346">
    <property type="entry name" value="Aminoacid_DH-like_N_sf"/>
</dbReference>
<evidence type="ECO:0000313" key="6">
    <source>
        <dbReference type="EMBL" id="GII75088.1"/>
    </source>
</evidence>
<accession>A0A919UZ20</accession>
<dbReference type="InterPro" id="IPR036291">
    <property type="entry name" value="NAD(P)-bd_dom_sf"/>
</dbReference>
<dbReference type="InterPro" id="IPR051674">
    <property type="entry name" value="Malate_Decarboxylase"/>
</dbReference>
<dbReference type="GO" id="GO:0051287">
    <property type="term" value="F:NAD binding"/>
    <property type="evidence" value="ECO:0007669"/>
    <property type="project" value="InterPro"/>
</dbReference>
<dbReference type="EMBL" id="BOOU01000001">
    <property type="protein sequence ID" value="GII75088.1"/>
    <property type="molecule type" value="Genomic_DNA"/>
</dbReference>
<evidence type="ECO:0000313" key="7">
    <source>
        <dbReference type="Proteomes" id="UP000655287"/>
    </source>
</evidence>
<protein>
    <submittedName>
        <fullName evidence="6">Malate dehydrogenase</fullName>
    </submittedName>
</protein>
<dbReference type="SUPFAM" id="SSF51735">
    <property type="entry name" value="NAD(P)-binding Rossmann-fold domains"/>
    <property type="match status" value="1"/>
</dbReference>
<dbReference type="InterPro" id="IPR001891">
    <property type="entry name" value="Malic_OxRdtase"/>
</dbReference>
<dbReference type="PANTHER" id="PTHR43237:SF4">
    <property type="entry name" value="NADP-DEPENDENT MALIC ENZYME"/>
    <property type="match status" value="1"/>
</dbReference>
<evidence type="ECO:0000256" key="1">
    <source>
        <dbReference type="ARBA" id="ARBA00008785"/>
    </source>
</evidence>
<dbReference type="GO" id="GO:0046872">
    <property type="term" value="F:metal ion binding"/>
    <property type="evidence" value="ECO:0007669"/>
    <property type="project" value="UniProtKB-KW"/>
</dbReference>
<gene>
    <name evidence="6" type="ORF">Sru01_00700</name>
</gene>
<evidence type="ECO:0000256" key="3">
    <source>
        <dbReference type="RuleBase" id="RU003427"/>
    </source>
</evidence>
<dbReference type="Gene3D" id="3.40.50.10380">
    <property type="entry name" value="Malic enzyme, N-terminal domain"/>
    <property type="match status" value="1"/>
</dbReference>
<evidence type="ECO:0000256" key="2">
    <source>
        <dbReference type="ARBA" id="ARBA00023002"/>
    </source>
</evidence>
<dbReference type="InterPro" id="IPR037062">
    <property type="entry name" value="Malic_N_dom_sf"/>
</dbReference>